<comment type="caution">
    <text evidence="2">The sequence shown here is derived from an EMBL/GenBank/DDBJ whole genome shotgun (WGS) entry which is preliminary data.</text>
</comment>
<dbReference type="Pfam" id="PF12802">
    <property type="entry name" value="MarR_2"/>
    <property type="match status" value="1"/>
</dbReference>
<keyword evidence="2" id="KW-0238">DNA-binding</keyword>
<dbReference type="Proteomes" id="UP000245466">
    <property type="component" value="Unassembled WGS sequence"/>
</dbReference>
<dbReference type="RefSeq" id="WP_116542630.1">
    <property type="nucleotide sequence ID" value="NZ_QEKI01000003.1"/>
</dbReference>
<dbReference type="OrthoDB" id="763883at2"/>
<dbReference type="PANTHER" id="PTHR33164:SF43">
    <property type="entry name" value="HTH-TYPE TRANSCRIPTIONAL REPRESSOR YETL"/>
    <property type="match status" value="1"/>
</dbReference>
<dbReference type="GO" id="GO:0003677">
    <property type="term" value="F:DNA binding"/>
    <property type="evidence" value="ECO:0007669"/>
    <property type="project" value="UniProtKB-KW"/>
</dbReference>
<dbReference type="PANTHER" id="PTHR33164">
    <property type="entry name" value="TRANSCRIPTIONAL REGULATOR, MARR FAMILY"/>
    <property type="match status" value="1"/>
</dbReference>
<dbReference type="GO" id="GO:0003700">
    <property type="term" value="F:DNA-binding transcription factor activity"/>
    <property type="evidence" value="ECO:0007669"/>
    <property type="project" value="InterPro"/>
</dbReference>
<dbReference type="InterPro" id="IPR036390">
    <property type="entry name" value="WH_DNA-bd_sf"/>
</dbReference>
<protein>
    <submittedName>
        <fullName evidence="2">DNA-binding MarR family transcriptional regulator</fullName>
    </submittedName>
</protein>
<evidence type="ECO:0000313" key="3">
    <source>
        <dbReference type="Proteomes" id="UP000245466"/>
    </source>
</evidence>
<keyword evidence="3" id="KW-1185">Reference proteome</keyword>
<name>A0A2U1B1D2_9BACT</name>
<proteinExistence type="predicted"/>
<dbReference type="Gene3D" id="1.10.10.10">
    <property type="entry name" value="Winged helix-like DNA-binding domain superfamily/Winged helix DNA-binding domain"/>
    <property type="match status" value="1"/>
</dbReference>
<evidence type="ECO:0000259" key="1">
    <source>
        <dbReference type="PROSITE" id="PS50995"/>
    </source>
</evidence>
<dbReference type="AlphaFoldDB" id="A0A2U1B1D2"/>
<dbReference type="SMART" id="SM00347">
    <property type="entry name" value="HTH_MARR"/>
    <property type="match status" value="1"/>
</dbReference>
<dbReference type="InterPro" id="IPR039422">
    <property type="entry name" value="MarR/SlyA-like"/>
</dbReference>
<dbReference type="InterPro" id="IPR000835">
    <property type="entry name" value="HTH_MarR-typ"/>
</dbReference>
<dbReference type="SUPFAM" id="SSF46785">
    <property type="entry name" value="Winged helix' DNA-binding domain"/>
    <property type="match status" value="1"/>
</dbReference>
<dbReference type="InterPro" id="IPR036388">
    <property type="entry name" value="WH-like_DNA-bd_sf"/>
</dbReference>
<feature type="domain" description="HTH marR-type" evidence="1">
    <location>
        <begin position="1"/>
        <end position="149"/>
    </location>
</feature>
<dbReference type="PROSITE" id="PS50995">
    <property type="entry name" value="HTH_MARR_2"/>
    <property type="match status" value="1"/>
</dbReference>
<accession>A0A2U1B1D2</accession>
<dbReference type="EMBL" id="QEKI01000003">
    <property type="protein sequence ID" value="PVY42480.1"/>
    <property type="molecule type" value="Genomic_DNA"/>
</dbReference>
<reference evidence="2 3" key="1">
    <citation type="submission" date="2018-04" db="EMBL/GenBank/DDBJ databases">
        <title>Genomic Encyclopedia of Type Strains, Phase IV (KMG-IV): sequencing the most valuable type-strain genomes for metagenomic binning, comparative biology and taxonomic classification.</title>
        <authorList>
            <person name="Goeker M."/>
        </authorList>
    </citation>
    <scope>NUCLEOTIDE SEQUENCE [LARGE SCALE GENOMIC DNA]</scope>
    <source>
        <strain evidence="2 3">DSM 100231</strain>
    </source>
</reference>
<organism evidence="2 3">
    <name type="scientific">Pontibacter virosus</name>
    <dbReference type="NCBI Taxonomy" id="1765052"/>
    <lineage>
        <taxon>Bacteria</taxon>
        <taxon>Pseudomonadati</taxon>
        <taxon>Bacteroidota</taxon>
        <taxon>Cytophagia</taxon>
        <taxon>Cytophagales</taxon>
        <taxon>Hymenobacteraceae</taxon>
        <taxon>Pontibacter</taxon>
    </lineage>
</organism>
<sequence>MQSQRDVGIFAYRNEWQNASLNIILTNSLLINSYEEFFKKYDVTGQQYNILRILREHYPKPVSTSVLRNNMLDKMSDTSRLVGRLKTKGLVEVERNISDKRLVNIVISDKGFSLLDQIGNDLYKLDNLLQGLTEEEATTLAGLLAKARESISTAENRLSPALQFNEAV</sequence>
<gene>
    <name evidence="2" type="ORF">C8E01_103350</name>
</gene>
<dbReference type="GO" id="GO:0006950">
    <property type="term" value="P:response to stress"/>
    <property type="evidence" value="ECO:0007669"/>
    <property type="project" value="TreeGrafter"/>
</dbReference>
<dbReference type="PRINTS" id="PR00598">
    <property type="entry name" value="HTHMARR"/>
</dbReference>
<evidence type="ECO:0000313" key="2">
    <source>
        <dbReference type="EMBL" id="PVY42480.1"/>
    </source>
</evidence>